<feature type="transmembrane region" description="Helical" evidence="1">
    <location>
        <begin position="37"/>
        <end position="62"/>
    </location>
</feature>
<keyword evidence="1" id="KW-0472">Membrane</keyword>
<dbReference type="EMBL" id="CP040899">
    <property type="protein sequence ID" value="QDB79169.1"/>
    <property type="molecule type" value="Genomic_DNA"/>
</dbReference>
<evidence type="ECO:0008006" key="4">
    <source>
        <dbReference type="Google" id="ProtNLM"/>
    </source>
</evidence>
<sequence>MSETTPTGNRAGAWALGLGIAGLLLLLAPVIGSMVAAVVVILLGTAVSASAVVLGINGVLAYSRGRTATRYTAVLGIVLGAVGSFFWLLSLLGLVLGL</sequence>
<evidence type="ECO:0000313" key="2">
    <source>
        <dbReference type="EMBL" id="QDB79169.1"/>
    </source>
</evidence>
<name>A0ABX5VQ52_9MICO</name>
<evidence type="ECO:0000313" key="3">
    <source>
        <dbReference type="Proteomes" id="UP000313948"/>
    </source>
</evidence>
<keyword evidence="3" id="KW-1185">Reference proteome</keyword>
<feature type="transmembrane region" description="Helical" evidence="1">
    <location>
        <begin position="74"/>
        <end position="96"/>
    </location>
</feature>
<keyword evidence="1" id="KW-1133">Transmembrane helix</keyword>
<dbReference type="Proteomes" id="UP000313948">
    <property type="component" value="Chromosome"/>
</dbReference>
<gene>
    <name evidence="2" type="ORF">FE251_07120</name>
</gene>
<feature type="transmembrane region" description="Helical" evidence="1">
    <location>
        <begin position="12"/>
        <end position="31"/>
    </location>
</feature>
<protein>
    <recommendedName>
        <fullName evidence="4">DUF4190 domain-containing protein</fullName>
    </recommendedName>
</protein>
<keyword evidence="1" id="KW-0812">Transmembrane</keyword>
<accession>A0ABX5VQ52</accession>
<dbReference type="RefSeq" id="WP_139948357.1">
    <property type="nucleotide sequence ID" value="NZ_CP040899.1"/>
</dbReference>
<reference evidence="2 3" key="1">
    <citation type="submission" date="2019-05" db="EMBL/GenBank/DDBJ databases">
        <title>Georgenia *** sp. nov., and Georgenia *** sp. nov., isolated from the intestinal contents of plateau pika (Ochotona curzoniae) in the Qinghai-Tibet plateau of China.</title>
        <authorList>
            <person name="Tian Z."/>
        </authorList>
    </citation>
    <scope>NUCLEOTIDE SEQUENCE [LARGE SCALE GENOMIC DNA]</scope>
    <source>
        <strain evidence="2 3">Z294</strain>
    </source>
</reference>
<evidence type="ECO:0000256" key="1">
    <source>
        <dbReference type="SAM" id="Phobius"/>
    </source>
</evidence>
<proteinExistence type="predicted"/>
<organism evidence="2 3">
    <name type="scientific">Georgenia wutianyii</name>
    <dbReference type="NCBI Taxonomy" id="2585135"/>
    <lineage>
        <taxon>Bacteria</taxon>
        <taxon>Bacillati</taxon>
        <taxon>Actinomycetota</taxon>
        <taxon>Actinomycetes</taxon>
        <taxon>Micrococcales</taxon>
        <taxon>Bogoriellaceae</taxon>
        <taxon>Georgenia</taxon>
    </lineage>
</organism>